<dbReference type="InterPro" id="IPR018511">
    <property type="entry name" value="Hemolysin-typ_Ca-bd_CS"/>
</dbReference>
<accession>A0ABS1D0V6</accession>
<dbReference type="Pfam" id="PF17963">
    <property type="entry name" value="Big_9"/>
    <property type="match status" value="2"/>
</dbReference>
<evidence type="ECO:0000313" key="2">
    <source>
        <dbReference type="EMBL" id="MBK1660402.1"/>
    </source>
</evidence>
<dbReference type="Pfam" id="PF00353">
    <property type="entry name" value="HemolysinCabind"/>
    <property type="match status" value="1"/>
</dbReference>
<dbReference type="RefSeq" id="WP_133221868.1">
    <property type="nucleotide sequence ID" value="NZ_NRSG01000174.1"/>
</dbReference>
<dbReference type="SUPFAM" id="SSF51120">
    <property type="entry name" value="beta-Roll"/>
    <property type="match status" value="1"/>
</dbReference>
<name>A0ABS1D0V6_9PROT</name>
<dbReference type="Pfam" id="PF17892">
    <property type="entry name" value="Cadherin_5"/>
    <property type="match status" value="2"/>
</dbReference>
<sequence>MPIPPTGRVRLPGASPAAAAADLPPLGSPLTFTLTEDTARSFTAAELLRGWRDPEGTALRITGLGPVTGGTAVLGTDGRIAFRPAQDLNGKAAASITYTVADATGQTSTATAAIDLRSVNDAPILAAHDFAIAAGTTRSLGAAELLAGSYDIEGDAFGIIGIWGVVGGKALLQPGGAVRFTPTPGLAGNDVAGFNIKVRDAAGGIRSVFHSIDVTGRLAGPDAALSTTEDVPLSLRPDALLQGWTTAGTPRIVSVAEAKGGSVSLVADGSVLFRPTADLNGKAAGGFAFTVADGRGGTATAHAVVDIAAANDAPVLDSFALAGRAGTALRLSAADILSHARDADGDALRVVAAGDAQGGAVRLLADGTVLFTPDRPGPGGFSVTVADPAGATARATVTVQSAAAPPGRDALPDEILTPGEYLRSDHLLRPIARAGSRLEALTTFGYNDTGPDGHHALVDVWGYALDADSRDGPTLALGKPSGNWLSLLEDLHQSPDARIRVYLNRDFGTYVDGQYVAPPAEVQAAEAQLRMPRYGPDGKPNGDTAWNYSLSQGAIDTIVRYWASKVAAVDTALKAAGHKVDFVLDQGEWGPGVLGFDYWTIVSDPTIRATLERDYLVHPDAPVDPYAWLRYDLWRYVSDVAAKVHGAVLDATLAAVPDTGEFLFYINSGAQDRGRYGSWTDWGHDPAITLHRFGTIPVAESYTYSNNSFGVGEQNIVRKLLNAVGEQFSLGEPLAYNFVTSGWWDAVATEGQHESWIGYLKLLYLTGQIGANAGYYNNDIWKRDLGDVATADTPDYLDQIVILGQVHAAFTWLDDFILDGHLLPGPFQHYYSKIRPAYEMPVYENGRPVDEATQPVHALARINAEGTKLLVSVWAGDAVDRPVSVDLASSGIAGIGRVDLLARQAGTLYIVEAKDGRAVATLLDTDPDHPSIGVAGYVTGQHLLQEGTADADTLLGGAAGEALYGFGAADRLEGGGGQDTLLGGDGADTLAGGGGDDSLEGGHGQDLAVFGGRAADYAIDRLGSFAYRLTHAATGQADVLRDVEWLQFADRTVDALRQLEGRYDASAHGFALDAEDYPVVTEQPREILDGYQGFQWDHAAIVNRTYSGPIGYSPTSGRRSFVVTEALGGEENASREGPAGSPFALWRATPFTPVSANFAAGWRDFQTLTIKAYADAAGTQPLGTQVVQLGILGRVVPVAFDATLADARRLTVSADDGNPKTADNFGFDDLVIAEGAQAAAAPATVAPLLDPWA</sequence>
<dbReference type="EMBL" id="NRSG01000174">
    <property type="protein sequence ID" value="MBK1660402.1"/>
    <property type="molecule type" value="Genomic_DNA"/>
</dbReference>
<dbReference type="Gene3D" id="2.60.40.2810">
    <property type="match status" value="1"/>
</dbReference>
<dbReference type="InterPro" id="IPR001343">
    <property type="entry name" value="Hemolysn_Ca-bd"/>
</dbReference>
<dbReference type="NCBIfam" id="NF012211">
    <property type="entry name" value="tand_rpt_95"/>
    <property type="match status" value="3"/>
</dbReference>
<organism evidence="2 3">
    <name type="scientific">Paracraurococcus ruber</name>
    <dbReference type="NCBI Taxonomy" id="77675"/>
    <lineage>
        <taxon>Bacteria</taxon>
        <taxon>Pseudomonadati</taxon>
        <taxon>Pseudomonadota</taxon>
        <taxon>Alphaproteobacteria</taxon>
        <taxon>Acetobacterales</taxon>
        <taxon>Roseomonadaceae</taxon>
        <taxon>Paracraurococcus</taxon>
    </lineage>
</organism>
<comment type="caution">
    <text evidence="2">The sequence shown here is derived from an EMBL/GenBank/DDBJ whole genome shotgun (WGS) entry which is preliminary data.</text>
</comment>
<dbReference type="InterPro" id="IPR011049">
    <property type="entry name" value="Serralysin-like_metalloprot_C"/>
</dbReference>
<dbReference type="PRINTS" id="PR00313">
    <property type="entry name" value="CABNDNGRPT"/>
</dbReference>
<keyword evidence="3" id="KW-1185">Reference proteome</keyword>
<evidence type="ECO:0000259" key="1">
    <source>
        <dbReference type="Pfam" id="PF17892"/>
    </source>
</evidence>
<gene>
    <name evidence="2" type="ORF">CKO45_19425</name>
</gene>
<feature type="domain" description="Cadherin-like" evidence="1">
    <location>
        <begin position="222"/>
        <end position="307"/>
    </location>
</feature>
<protein>
    <recommendedName>
        <fullName evidence="1">Cadherin-like domain-containing protein</fullName>
    </recommendedName>
</protein>
<dbReference type="Gene3D" id="2.150.10.10">
    <property type="entry name" value="Serralysin-like metalloprotease, C-terminal"/>
    <property type="match status" value="1"/>
</dbReference>
<evidence type="ECO:0000313" key="3">
    <source>
        <dbReference type="Proteomes" id="UP000697995"/>
    </source>
</evidence>
<dbReference type="InterPro" id="IPR041690">
    <property type="entry name" value="Cadherin_5"/>
</dbReference>
<reference evidence="2 3" key="1">
    <citation type="journal article" date="2020" name="Microorganisms">
        <title>Osmotic Adaptation and Compatible Solute Biosynthesis of Phototrophic Bacteria as Revealed from Genome Analyses.</title>
        <authorList>
            <person name="Imhoff J.F."/>
            <person name="Rahn T."/>
            <person name="Kunzel S."/>
            <person name="Keller A."/>
            <person name="Neulinger S.C."/>
        </authorList>
    </citation>
    <scope>NUCLEOTIDE SEQUENCE [LARGE SCALE GENOMIC DNA]</scope>
    <source>
        <strain evidence="2 3">DSM 15382</strain>
    </source>
</reference>
<feature type="domain" description="Cadherin-like" evidence="1">
    <location>
        <begin position="27"/>
        <end position="116"/>
    </location>
</feature>
<dbReference type="PROSITE" id="PS00330">
    <property type="entry name" value="HEMOLYSIN_CALCIUM"/>
    <property type="match status" value="2"/>
</dbReference>
<proteinExistence type="predicted"/>
<dbReference type="Proteomes" id="UP000697995">
    <property type="component" value="Unassembled WGS sequence"/>
</dbReference>